<evidence type="ECO:0000313" key="3">
    <source>
        <dbReference type="Proteomes" id="UP000587070"/>
    </source>
</evidence>
<evidence type="ECO:0000313" key="2">
    <source>
        <dbReference type="EMBL" id="MBB4248268.1"/>
    </source>
</evidence>
<accession>A0A840GC93</accession>
<dbReference type="Pfam" id="PF00563">
    <property type="entry name" value="EAL"/>
    <property type="match status" value="1"/>
</dbReference>
<sequence>MPLTDLVRHLNARNTAGEGFRMHAPFVATPGGEVQLHFAGLCVESLFLPVVDTRHGRAHGHAASLRVSGLTSGQPVAAEAVFLLPGNDAEFIQLDRLVRTLHALNYLTQRIRGNLLLNVHPRHVLSVSDDHGLAFEEILRPCGLLPTEITLEIDVAGMSTETHVQRDWQAHLIRAVGNYRSRGYGIALRGIGHDRSDLPLLRALAPQIIRLDPPLLASGLPLGRLVAPLRNLDARLLIDGAGLAEHAGASHWGDIDLVQAAALNKPFPAVAGDARNNGFGRYLQRSAA</sequence>
<proteinExistence type="predicted"/>
<dbReference type="Gene3D" id="3.20.20.450">
    <property type="entry name" value="EAL domain"/>
    <property type="match status" value="1"/>
</dbReference>
<name>A0A840GC93_RHOTE</name>
<dbReference type="RefSeq" id="WP_153117476.1">
    <property type="nucleotide sequence ID" value="NZ_JACIGE010000010.1"/>
</dbReference>
<keyword evidence="3" id="KW-1185">Reference proteome</keyword>
<dbReference type="Proteomes" id="UP000587070">
    <property type="component" value="Unassembled WGS sequence"/>
</dbReference>
<feature type="domain" description="EAL" evidence="1">
    <location>
        <begin position="27"/>
        <end position="280"/>
    </location>
</feature>
<dbReference type="InterPro" id="IPR001633">
    <property type="entry name" value="EAL_dom"/>
</dbReference>
<gene>
    <name evidence="2" type="ORF">GGD90_002660</name>
</gene>
<comment type="caution">
    <text evidence="2">The sequence shown here is derived from an EMBL/GenBank/DDBJ whole genome shotgun (WGS) entry which is preliminary data.</text>
</comment>
<dbReference type="OrthoDB" id="8773663at2"/>
<evidence type="ECO:0000259" key="1">
    <source>
        <dbReference type="PROSITE" id="PS50883"/>
    </source>
</evidence>
<organism evidence="2 3">
    <name type="scientific">Rhodocyclus tenuis</name>
    <name type="common">Rhodospirillum tenue</name>
    <dbReference type="NCBI Taxonomy" id="1066"/>
    <lineage>
        <taxon>Bacteria</taxon>
        <taxon>Pseudomonadati</taxon>
        <taxon>Pseudomonadota</taxon>
        <taxon>Betaproteobacteria</taxon>
        <taxon>Rhodocyclales</taxon>
        <taxon>Rhodocyclaceae</taxon>
        <taxon>Rhodocyclus</taxon>
    </lineage>
</organism>
<dbReference type="InterPro" id="IPR035919">
    <property type="entry name" value="EAL_sf"/>
</dbReference>
<reference evidence="2 3" key="1">
    <citation type="submission" date="2020-08" db="EMBL/GenBank/DDBJ databases">
        <title>Genome sequencing of Purple Non-Sulfur Bacteria from various extreme environments.</title>
        <authorList>
            <person name="Mayer M."/>
        </authorList>
    </citation>
    <scope>NUCLEOTIDE SEQUENCE [LARGE SCALE GENOMIC DNA]</scope>
    <source>
        <strain evidence="2 3">2761</strain>
    </source>
</reference>
<protein>
    <submittedName>
        <fullName evidence="2">EAL domain-containing protein (Putative c-di-GMP-specific phosphodiesterase class I)</fullName>
    </submittedName>
</protein>
<dbReference type="SUPFAM" id="SSF141868">
    <property type="entry name" value="EAL domain-like"/>
    <property type="match status" value="1"/>
</dbReference>
<dbReference type="AlphaFoldDB" id="A0A840GC93"/>
<dbReference type="PROSITE" id="PS50883">
    <property type="entry name" value="EAL"/>
    <property type="match status" value="1"/>
</dbReference>
<dbReference type="EMBL" id="JACIGE010000010">
    <property type="protein sequence ID" value="MBB4248268.1"/>
    <property type="molecule type" value="Genomic_DNA"/>
</dbReference>